<dbReference type="OrthoDB" id="187139at2759"/>
<feature type="active site" evidence="8">
    <location>
        <position position="251"/>
    </location>
</feature>
<evidence type="ECO:0000313" key="13">
    <source>
        <dbReference type="RefSeq" id="XP_031392421.1"/>
    </source>
</evidence>
<keyword evidence="12" id="KW-1185">Reference proteome</keyword>
<dbReference type="Pfam" id="PF00295">
    <property type="entry name" value="Glyco_hydro_28"/>
    <property type="match status" value="1"/>
</dbReference>
<evidence type="ECO:0000256" key="7">
    <source>
        <dbReference type="ARBA" id="ARBA00023316"/>
    </source>
</evidence>
<comment type="similarity">
    <text evidence="2 9">Belongs to the glycosyl hydrolase 28 family.</text>
</comment>
<dbReference type="SUPFAM" id="SSF51126">
    <property type="entry name" value="Pectin lyase-like"/>
    <property type="match status" value="1"/>
</dbReference>
<dbReference type="Proteomes" id="UP000515151">
    <property type="component" value="Chromosome 4"/>
</dbReference>
<keyword evidence="7" id="KW-0961">Cell wall biogenesis/degradation</keyword>
<reference evidence="12" key="3">
    <citation type="journal article" date="2020" name="Plant Biotechnol. J.">
        <title>The pomegranate (Punica granatum L.) draft genome dissects genetic divergence between soft- and hard-seeded cultivars.</title>
        <authorList>
            <person name="Luo X."/>
            <person name="Li H."/>
            <person name="Wu Z."/>
            <person name="Yao W."/>
            <person name="Zhao P."/>
            <person name="Cao D."/>
            <person name="Yu H."/>
            <person name="Li K."/>
            <person name="Poudel K."/>
            <person name="Zhao D."/>
            <person name="Zhang F."/>
            <person name="Xia X."/>
            <person name="Chen L."/>
            <person name="Wang Q."/>
            <person name="Jing D."/>
            <person name="Cao S."/>
        </authorList>
    </citation>
    <scope>NUCLEOTIDE SEQUENCE [LARGE SCALE GENOMIC DNA]</scope>
</reference>
<accession>A0A218XJC3</accession>
<gene>
    <name evidence="13" type="primary">LOC116204466</name>
    <name evidence="10" type="ORF">CDL15_Pgr027576</name>
</gene>
<reference evidence="13" key="4">
    <citation type="submission" date="2025-04" db="UniProtKB">
        <authorList>
            <consortium name="RefSeq"/>
        </authorList>
    </citation>
    <scope>IDENTIFICATION</scope>
    <source>
        <tissue evidence="13">Leaf</tissue>
    </source>
</reference>
<dbReference type="FunFam" id="2.160.20.10:FF:000004">
    <property type="entry name" value="Pectin lyase-like superfamily protein"/>
    <property type="match status" value="1"/>
</dbReference>
<dbReference type="AlphaFoldDB" id="A0A218XJC3"/>
<dbReference type="Gene3D" id="2.160.20.10">
    <property type="entry name" value="Single-stranded right-handed beta-helix, Pectin lyase-like"/>
    <property type="match status" value="1"/>
</dbReference>
<dbReference type="InterPro" id="IPR012334">
    <property type="entry name" value="Pectin_lyas_fold"/>
</dbReference>
<dbReference type="EMBL" id="MTKT01001287">
    <property type="protein sequence ID" value="OWM84789.1"/>
    <property type="molecule type" value="Genomic_DNA"/>
</dbReference>
<dbReference type="GO" id="GO:0071555">
    <property type="term" value="P:cell wall organization"/>
    <property type="evidence" value="ECO:0007669"/>
    <property type="project" value="UniProtKB-KW"/>
</dbReference>
<evidence type="ECO:0000256" key="6">
    <source>
        <dbReference type="ARBA" id="ARBA00023295"/>
    </source>
</evidence>
<dbReference type="GO" id="GO:0005975">
    <property type="term" value="P:carbohydrate metabolic process"/>
    <property type="evidence" value="ECO:0007669"/>
    <property type="project" value="InterPro"/>
</dbReference>
<evidence type="ECO:0000256" key="1">
    <source>
        <dbReference type="ARBA" id="ARBA00004191"/>
    </source>
</evidence>
<evidence type="ECO:0000256" key="9">
    <source>
        <dbReference type="RuleBase" id="RU361169"/>
    </source>
</evidence>
<comment type="subcellular location">
    <subcellularLocation>
        <location evidence="1">Secreted</location>
        <location evidence="1">Cell wall</location>
    </subcellularLocation>
</comment>
<keyword evidence="5 9" id="KW-0378">Hydrolase</keyword>
<dbReference type="Proteomes" id="UP000197138">
    <property type="component" value="Unassembled WGS sequence"/>
</dbReference>
<evidence type="ECO:0000256" key="4">
    <source>
        <dbReference type="ARBA" id="ARBA00022525"/>
    </source>
</evidence>
<evidence type="ECO:0000256" key="5">
    <source>
        <dbReference type="ARBA" id="ARBA00022801"/>
    </source>
</evidence>
<dbReference type="InterPro" id="IPR000743">
    <property type="entry name" value="Glyco_hydro_28"/>
</dbReference>
<evidence type="ECO:0000313" key="11">
    <source>
        <dbReference type="Proteomes" id="UP000197138"/>
    </source>
</evidence>
<evidence type="ECO:0000256" key="2">
    <source>
        <dbReference type="ARBA" id="ARBA00008834"/>
    </source>
</evidence>
<dbReference type="GO" id="GO:0004650">
    <property type="term" value="F:polygalacturonase activity"/>
    <property type="evidence" value="ECO:0007669"/>
    <property type="project" value="InterPro"/>
</dbReference>
<sequence length="404" mass="42728">MAKLITTFSDSVVALSAFFFFFFLHHCPLRANAAKYDVVELGAIPGGKTDSSEAFLQAWKSACGSKGPATIYVPSGRFLIEKPLEFTGPCKGGPIGIRIDGTLVAPSDYKVIGGAYSWLSFRGVDGVSLSGGTLDGQGTGLWKCKDSSDSDCPTGASTLLFTNSKNIIISRLSSLNSQMFHIVINNCKNVKVQGVKILADGESPNTDGIHIQKSSDVTILSSKIATGDDCVSITQGTSNVWVENVLCGPGHGISIGSLGKDLEEDGVQNVTVTSVTLKGTTNGVRIKSWGRPSNAFAKDIRFQHVVMSNVQNPIIIDQNYCPDNENCPGQDSGVEVSNITYEDIHGTSATQVALKFDCSSATPCTGIQLKDVKLTYKNRPAEASCVNADGTAKGVIQPANCLGQ</sequence>
<name>A0A218XJC3_PUNGR</name>
<dbReference type="PROSITE" id="PS00502">
    <property type="entry name" value="POLYGALACTURONASE"/>
    <property type="match status" value="1"/>
</dbReference>
<dbReference type="InterPro" id="IPR006626">
    <property type="entry name" value="PbH1"/>
</dbReference>
<keyword evidence="4" id="KW-0964">Secreted</keyword>
<keyword evidence="6 9" id="KW-0326">Glycosidase</keyword>
<organism evidence="10 11">
    <name type="scientific">Punica granatum</name>
    <name type="common">Pomegranate</name>
    <dbReference type="NCBI Taxonomy" id="22663"/>
    <lineage>
        <taxon>Eukaryota</taxon>
        <taxon>Viridiplantae</taxon>
        <taxon>Streptophyta</taxon>
        <taxon>Embryophyta</taxon>
        <taxon>Tracheophyta</taxon>
        <taxon>Spermatophyta</taxon>
        <taxon>Magnoliopsida</taxon>
        <taxon>eudicotyledons</taxon>
        <taxon>Gunneridae</taxon>
        <taxon>Pentapetalae</taxon>
        <taxon>rosids</taxon>
        <taxon>malvids</taxon>
        <taxon>Myrtales</taxon>
        <taxon>Lythraceae</taxon>
        <taxon>Punica</taxon>
    </lineage>
</organism>
<reference evidence="11" key="1">
    <citation type="journal article" date="2017" name="Plant J.">
        <title>The pomegranate (Punica granatum L.) genome and the genomics of punicalagin biosynthesis.</title>
        <authorList>
            <person name="Qin G."/>
            <person name="Xu C."/>
            <person name="Ming R."/>
            <person name="Tang H."/>
            <person name="Guyot R."/>
            <person name="Kramer E.M."/>
            <person name="Hu Y."/>
            <person name="Yi X."/>
            <person name="Qi Y."/>
            <person name="Xu X."/>
            <person name="Gao Z."/>
            <person name="Pan H."/>
            <person name="Jian J."/>
            <person name="Tian Y."/>
            <person name="Yue Z."/>
            <person name="Xu Y."/>
        </authorList>
    </citation>
    <scope>NUCLEOTIDE SEQUENCE [LARGE SCALE GENOMIC DNA]</scope>
    <source>
        <strain evidence="11">cv. Dabenzi</strain>
    </source>
</reference>
<evidence type="ECO:0000256" key="3">
    <source>
        <dbReference type="ARBA" id="ARBA00022512"/>
    </source>
</evidence>
<dbReference type="SMART" id="SM00710">
    <property type="entry name" value="PbH1"/>
    <property type="match status" value="6"/>
</dbReference>
<evidence type="ECO:0000256" key="8">
    <source>
        <dbReference type="PROSITE-ProRule" id="PRU10052"/>
    </source>
</evidence>
<dbReference type="InterPro" id="IPR011050">
    <property type="entry name" value="Pectin_lyase_fold/virulence"/>
</dbReference>
<keyword evidence="3" id="KW-0134">Cell wall</keyword>
<dbReference type="RefSeq" id="XP_031392421.1">
    <property type="nucleotide sequence ID" value="XM_031536561.1"/>
</dbReference>
<reference evidence="10" key="2">
    <citation type="submission" date="2017-06" db="EMBL/GenBank/DDBJ databases">
        <title>The pomegranate genome and the genomics of punicalagin biosynthesis.</title>
        <authorList>
            <person name="Xu C."/>
        </authorList>
    </citation>
    <scope>NUCLEOTIDE SEQUENCE [LARGE SCALE GENOMIC DNA]</scope>
    <source>
        <tissue evidence="10">Fresh leaf</tissue>
    </source>
</reference>
<evidence type="ECO:0000313" key="12">
    <source>
        <dbReference type="Proteomes" id="UP000515151"/>
    </source>
</evidence>
<evidence type="ECO:0000313" key="10">
    <source>
        <dbReference type="EMBL" id="OWM84789.1"/>
    </source>
</evidence>
<protein>
    <submittedName>
        <fullName evidence="13">Polygalacturonase-like</fullName>
    </submittedName>
</protein>
<proteinExistence type="inferred from homology"/>
<dbReference type="GeneID" id="116204466"/>
<dbReference type="PANTHER" id="PTHR31375">
    <property type="match status" value="1"/>
</dbReference>